<dbReference type="EMBL" id="RJVU01002418">
    <property type="protein sequence ID" value="ROL55089.1"/>
    <property type="molecule type" value="Genomic_DNA"/>
</dbReference>
<gene>
    <name evidence="2" type="ORF">DPX16_21093</name>
</gene>
<name>A0A3N0Z9H2_ANAGA</name>
<accession>A0A3N0Z9H2</accession>
<evidence type="ECO:0000313" key="3">
    <source>
        <dbReference type="Proteomes" id="UP000281406"/>
    </source>
</evidence>
<sequence length="89" mass="9483">MGDVRRTETVTLPCGGTGKDERTCVSERTEAAMRLHNQTGSAVRARPAGNGAGEVADRCPDTSLTYFILSGNNAISYYESCFLSDYAAA</sequence>
<comment type="caution">
    <text evidence="2">The sequence shown here is derived from an EMBL/GenBank/DDBJ whole genome shotgun (WGS) entry which is preliminary data.</text>
</comment>
<proteinExistence type="predicted"/>
<evidence type="ECO:0000256" key="1">
    <source>
        <dbReference type="SAM" id="MobiDB-lite"/>
    </source>
</evidence>
<keyword evidence="3" id="KW-1185">Reference proteome</keyword>
<protein>
    <submittedName>
        <fullName evidence="2">Uncharacterized protein</fullName>
    </submittedName>
</protein>
<organism evidence="2 3">
    <name type="scientific">Anabarilius grahami</name>
    <name type="common">Kanglang fish</name>
    <name type="synonym">Barilius grahami</name>
    <dbReference type="NCBI Taxonomy" id="495550"/>
    <lineage>
        <taxon>Eukaryota</taxon>
        <taxon>Metazoa</taxon>
        <taxon>Chordata</taxon>
        <taxon>Craniata</taxon>
        <taxon>Vertebrata</taxon>
        <taxon>Euteleostomi</taxon>
        <taxon>Actinopterygii</taxon>
        <taxon>Neopterygii</taxon>
        <taxon>Teleostei</taxon>
        <taxon>Ostariophysi</taxon>
        <taxon>Cypriniformes</taxon>
        <taxon>Xenocyprididae</taxon>
        <taxon>Xenocypridinae</taxon>
        <taxon>Xenocypridinae incertae sedis</taxon>
        <taxon>Anabarilius</taxon>
    </lineage>
</organism>
<reference evidence="2 3" key="1">
    <citation type="submission" date="2018-10" db="EMBL/GenBank/DDBJ databases">
        <title>Genome assembly for a Yunnan-Guizhou Plateau 3E fish, Anabarilius grahami (Regan), and its evolutionary and genetic applications.</title>
        <authorList>
            <person name="Jiang W."/>
        </authorList>
    </citation>
    <scope>NUCLEOTIDE SEQUENCE [LARGE SCALE GENOMIC DNA]</scope>
    <source>
        <strain evidence="2">AG-KIZ</strain>
        <tissue evidence="2">Muscle</tissue>
    </source>
</reference>
<evidence type="ECO:0000313" key="2">
    <source>
        <dbReference type="EMBL" id="ROL55089.1"/>
    </source>
</evidence>
<feature type="region of interest" description="Disordered" evidence="1">
    <location>
        <begin position="35"/>
        <end position="54"/>
    </location>
</feature>
<dbReference type="Proteomes" id="UP000281406">
    <property type="component" value="Unassembled WGS sequence"/>
</dbReference>
<dbReference type="AlphaFoldDB" id="A0A3N0Z9H2"/>